<comment type="caution">
    <text evidence="1">The sequence shown here is derived from an EMBL/GenBank/DDBJ whole genome shotgun (WGS) entry which is preliminary data.</text>
</comment>
<evidence type="ECO:0000313" key="1">
    <source>
        <dbReference type="EMBL" id="PWV11423.1"/>
    </source>
</evidence>
<dbReference type="VEuPathDB" id="TriTrypDB:TCSYLVIO_007368"/>
<reference evidence="1 2" key="1">
    <citation type="journal article" date="2018" name="Microb. Genom.">
        <title>Expanding an expanded genome: long-read sequencing of Trypanosoma cruzi.</title>
        <authorList>
            <person name="Berna L."/>
            <person name="Rodriguez M."/>
            <person name="Chiribao M.L."/>
            <person name="Parodi-Talice A."/>
            <person name="Pita S."/>
            <person name="Rijo G."/>
            <person name="Alvarez-Valin F."/>
            <person name="Robello C."/>
        </authorList>
    </citation>
    <scope>NUCLEOTIDE SEQUENCE [LARGE SCALE GENOMIC DNA]</scope>
    <source>
        <strain evidence="1 2">TCC</strain>
    </source>
</reference>
<protein>
    <recommendedName>
        <fullName evidence="3">Hemagluttinin family protein</fullName>
    </recommendedName>
</protein>
<dbReference type="Proteomes" id="UP000246078">
    <property type="component" value="Unassembled WGS sequence"/>
</dbReference>
<sequence>MPDGDAGGVLEPIFTAGNIYSLLRCLDGKQSSCAWNLVVAAANPSTFTASHTNIFVNQVSEVTLTLVGTGLTTNDQIFLLTTMGYSCHDLTTGDLQSNGTLSQWFAPSINPNPLIINALGTTAEWNASDREHRFAAGLLSDPFFCDHPGQYCTLQLCYMRSGTTWAPVPIEKQPPLRLLPSNPTSAFFDKYPLAVGMYSAVTVFGNGLAAANVVTVRKNTCGGEAVTVPVGTATVTADGKQWLGVVRFTGDGATNYAVCYTCGTATTEIDDAHAGPQGVILVLSELYYLYDPANFTENHVLAMYEELMVGGTFAREPVNDLSSAELISAETECNYMPYYIETGKSPEFIVLLKLQRLSQNYFGARFTVEAGTYALCLQINLGLFRVVRNTDGALLTTTSANPPEYTSQPDLPFPEQTFTLTFPLLNGDVGENDSIHLIEGTLYDCGFHNTSSVAEFPVVADPSATIPTGIVSAISLPARLVGVFLTVCYRRTGGTFATVPREGQIDHNLHLVEQIPSVWTTVPVQPQVSRTLQITFIGDKRFPDFLQTTDRAALVLVTGGSDPTCSDAPAFKSGELVKVGVNTMWVISADQPRKGNTLSVIHRLEMVHLCVL</sequence>
<name>A0A2V2WUA4_TRYCR</name>
<dbReference type="VEuPathDB" id="TriTrypDB:TcCL_ESM05820"/>
<evidence type="ECO:0000313" key="2">
    <source>
        <dbReference type="Proteomes" id="UP000246078"/>
    </source>
</evidence>
<dbReference type="VEuPathDB" id="TriTrypDB:C4B63_21g284"/>
<accession>A0A2V2WUA4</accession>
<dbReference type="VEuPathDB" id="TriTrypDB:Tc_MARK_9331"/>
<dbReference type="EMBL" id="PRFC01000059">
    <property type="protein sequence ID" value="PWV11423.1"/>
    <property type="molecule type" value="Genomic_DNA"/>
</dbReference>
<dbReference type="VEuPathDB" id="TriTrypDB:TcCLB.509555.10"/>
<organism evidence="1 2">
    <name type="scientific">Trypanosoma cruzi</name>
    <dbReference type="NCBI Taxonomy" id="5693"/>
    <lineage>
        <taxon>Eukaryota</taxon>
        <taxon>Discoba</taxon>
        <taxon>Euglenozoa</taxon>
        <taxon>Kinetoplastea</taxon>
        <taxon>Metakinetoplastina</taxon>
        <taxon>Trypanosomatida</taxon>
        <taxon>Trypanosomatidae</taxon>
        <taxon>Trypanosoma</taxon>
        <taxon>Schizotrypanum</taxon>
    </lineage>
</organism>
<dbReference type="VEuPathDB" id="TriTrypDB:TcG_08018"/>
<proteinExistence type="predicted"/>
<dbReference type="VEuPathDB" id="TriTrypDB:ECC02_003022"/>
<dbReference type="VEuPathDB" id="TriTrypDB:C3747_59g219"/>
<dbReference type="VEuPathDB" id="TriTrypDB:TcYC6_0063770"/>
<gene>
    <name evidence="1" type="ORF">C3747_59g219</name>
</gene>
<evidence type="ECO:0008006" key="3">
    <source>
        <dbReference type="Google" id="ProtNLM"/>
    </source>
</evidence>
<dbReference type="VEuPathDB" id="TriTrypDB:TcBrA4_0019860"/>
<dbReference type="VEuPathDB" id="TriTrypDB:TCDM_09323"/>
<dbReference type="VEuPathDB" id="TriTrypDB:BCY84_21455"/>
<dbReference type="AlphaFoldDB" id="A0A2V2WUA4"/>